<evidence type="ECO:0000313" key="2">
    <source>
        <dbReference type="Proteomes" id="UP000248840"/>
    </source>
</evidence>
<evidence type="ECO:0000313" key="1">
    <source>
        <dbReference type="EMBL" id="RAR75607.1"/>
    </source>
</evidence>
<dbReference type="InterPro" id="IPR046228">
    <property type="entry name" value="DUF6261"/>
</dbReference>
<protein>
    <submittedName>
        <fullName evidence="1">Uncharacterized protein</fullName>
    </submittedName>
</protein>
<name>A0A328YYI6_9FLAO</name>
<reference evidence="1 2" key="1">
    <citation type="submission" date="2018-06" db="EMBL/GenBank/DDBJ databases">
        <title>Genomic Encyclopedia of Archaeal and Bacterial Type Strains, Phase II (KMG-II): from individual species to whole genera.</title>
        <authorList>
            <person name="Goeker M."/>
        </authorList>
    </citation>
    <scope>NUCLEOTIDE SEQUENCE [LARGE SCALE GENOMIC DNA]</scope>
    <source>
        <strain evidence="1 2">DSM 25663</strain>
    </source>
</reference>
<gene>
    <name evidence="1" type="ORF">CLV55_101307</name>
</gene>
<comment type="caution">
    <text evidence="1">The sequence shown here is derived from an EMBL/GenBank/DDBJ whole genome shotgun (WGS) entry which is preliminary data.</text>
</comment>
<dbReference type="RefSeq" id="WP_112111972.1">
    <property type="nucleotide sequence ID" value="NZ_QLSZ01000001.1"/>
</dbReference>
<dbReference type="AlphaFoldDB" id="A0A328YYI6"/>
<dbReference type="Pfam" id="PF19775">
    <property type="entry name" value="DUF6261"/>
    <property type="match status" value="1"/>
</dbReference>
<sequence>MKLYSFSPSKLTYLDSGEFIVRYLTDVTNQGIDLTVDPDFKTLHDSLATQSPVFNQALAQIRAHAETQELLLLDHARDKKLSTLRTALAVARNSDTAAVIEAYGKIKVIINQYKGIEKANYPAESLALTNLITDLRSTIHLPYASLLGLVPHIDNLETANQNFIAKFDIRSTNVISTQTFDTKQLQKNILTTYKALTEYAEVMAKVKNNTYYNTLITTINYSRQYYATIVAGYGSGSKTTPPPAPTA</sequence>
<proteinExistence type="predicted"/>
<dbReference type="OrthoDB" id="2233316at2"/>
<organism evidence="1 2">
    <name type="scientific">Flavobacterium aciduliphilum</name>
    <dbReference type="NCBI Taxonomy" id="1101402"/>
    <lineage>
        <taxon>Bacteria</taxon>
        <taxon>Pseudomonadati</taxon>
        <taxon>Bacteroidota</taxon>
        <taxon>Flavobacteriia</taxon>
        <taxon>Flavobacteriales</taxon>
        <taxon>Flavobacteriaceae</taxon>
        <taxon>Flavobacterium</taxon>
    </lineage>
</organism>
<dbReference type="Proteomes" id="UP000248840">
    <property type="component" value="Unassembled WGS sequence"/>
</dbReference>
<keyword evidence="2" id="KW-1185">Reference proteome</keyword>
<dbReference type="EMBL" id="QLSZ01000001">
    <property type="protein sequence ID" value="RAR75607.1"/>
    <property type="molecule type" value="Genomic_DNA"/>
</dbReference>
<accession>A0A328YYI6</accession>